<keyword evidence="6" id="KW-0325">Glycoprotein</keyword>
<keyword evidence="7" id="KW-0449">Lipoprotein</keyword>
<dbReference type="VEuPathDB" id="TriTrypDB:Tb427_000313000"/>
<evidence type="ECO:0000256" key="2">
    <source>
        <dbReference type="ARBA" id="ARBA00004609"/>
    </source>
</evidence>
<evidence type="ECO:0000313" key="9">
    <source>
        <dbReference type="EMBL" id="APD74508.1"/>
    </source>
</evidence>
<dbReference type="GO" id="GO:0098552">
    <property type="term" value="C:side of membrane"/>
    <property type="evidence" value="ECO:0007669"/>
    <property type="project" value="UniProtKB-KW"/>
</dbReference>
<dbReference type="GO" id="GO:0005886">
    <property type="term" value="C:plasma membrane"/>
    <property type="evidence" value="ECO:0007669"/>
    <property type="project" value="UniProtKB-SubCell"/>
</dbReference>
<dbReference type="AlphaFoldDB" id="A0A1J0R9N8"/>
<sequence length="287" mass="31292">MMKINKLTGSSLSSGCPNSGTVTTLSSRLANCQVDGSSTWKWTATRSDAAAAQTETSVFKEDGRTTSCEEAHDKVTQTSTPREKLAQKLCFALKAAAPKPASMKNFKGSTLAADKTIRRTVRNCNPDFHELDDINADQKAKKIVEYITKAYGDDVNDFVRNFITKLEDNVASRLDGKTENKRTNDLISAASMASTLSHLEGLRIKKKHEGEKKVAPTKTMDSKNGEDCTGETEQEKCNEKDGCEYKDWEWKAKVTTTAGGTDGKTNTAGSNSFVITKGPLLLAVLFL</sequence>
<name>A0A1J0R9N8_9TRYP</name>
<comment type="subcellular location">
    <subcellularLocation>
        <location evidence="2">Cell membrane</location>
        <topology evidence="2">Lipid-anchor</topology>
        <topology evidence="2">GPI-anchor</topology>
    </subcellularLocation>
</comment>
<comment type="function">
    <text evidence="1">VSG forms a coat on the surface of the parasite. The trypanosome evades the immune response of the host by expressing a series of antigenically distinct VSGs from an estimated 1000 VSG genes.</text>
</comment>
<dbReference type="SUPFAM" id="SSF58087">
    <property type="entry name" value="Variant surface glycoprotein (N-terminal domain)"/>
    <property type="match status" value="1"/>
</dbReference>
<evidence type="ECO:0000256" key="8">
    <source>
        <dbReference type="SAM" id="MobiDB-lite"/>
    </source>
</evidence>
<keyword evidence="3" id="KW-1003">Cell membrane</keyword>
<proteinExistence type="predicted"/>
<evidence type="ECO:0000256" key="7">
    <source>
        <dbReference type="ARBA" id="ARBA00023288"/>
    </source>
</evidence>
<feature type="region of interest" description="Disordered" evidence="8">
    <location>
        <begin position="208"/>
        <end position="235"/>
    </location>
</feature>
<evidence type="ECO:0000256" key="1">
    <source>
        <dbReference type="ARBA" id="ARBA00002523"/>
    </source>
</evidence>
<reference evidence="9" key="1">
    <citation type="submission" date="2016-08" db="EMBL/GenBank/DDBJ databases">
        <title>VSG repertoire of Trypanosoma brucei EATRO 1125.</title>
        <authorList>
            <person name="Cross G.A."/>
        </authorList>
    </citation>
    <scope>NUCLEOTIDE SEQUENCE</scope>
    <source>
        <strain evidence="9">EATRO 1125</strain>
    </source>
</reference>
<accession>A0A1J0R9N8</accession>
<keyword evidence="4" id="KW-0336">GPI-anchor</keyword>
<dbReference type="InterPro" id="IPR027446">
    <property type="entry name" value="VSG_C_dom_sf"/>
</dbReference>
<evidence type="ECO:0000256" key="4">
    <source>
        <dbReference type="ARBA" id="ARBA00022622"/>
    </source>
</evidence>
<evidence type="ECO:0000256" key="3">
    <source>
        <dbReference type="ARBA" id="ARBA00022475"/>
    </source>
</evidence>
<keyword evidence="5" id="KW-0472">Membrane</keyword>
<dbReference type="VEuPathDB" id="TriTrypDB:Tb08.27P2.460"/>
<organism evidence="9">
    <name type="scientific">Trypanosoma brucei</name>
    <dbReference type="NCBI Taxonomy" id="5691"/>
    <lineage>
        <taxon>Eukaryota</taxon>
        <taxon>Discoba</taxon>
        <taxon>Euglenozoa</taxon>
        <taxon>Kinetoplastea</taxon>
        <taxon>Metakinetoplastina</taxon>
        <taxon>Trypanosomatida</taxon>
        <taxon>Trypanosomatidae</taxon>
        <taxon>Trypanosoma</taxon>
    </lineage>
</organism>
<dbReference type="EMBL" id="KX700552">
    <property type="protein sequence ID" value="APD74508.1"/>
    <property type="molecule type" value="Genomic_DNA"/>
</dbReference>
<evidence type="ECO:0000256" key="6">
    <source>
        <dbReference type="ARBA" id="ARBA00023180"/>
    </source>
</evidence>
<protein>
    <submittedName>
        <fullName evidence="9">Variant surface glycoprotein 1125.3157</fullName>
    </submittedName>
</protein>
<feature type="compositionally biased region" description="Basic and acidic residues" evidence="8">
    <location>
        <begin position="208"/>
        <end position="226"/>
    </location>
</feature>
<evidence type="ECO:0000256" key="5">
    <source>
        <dbReference type="ARBA" id="ARBA00023136"/>
    </source>
</evidence>
<dbReference type="SUPFAM" id="SSF118251">
    <property type="entry name" value="Variant surface glycoprotein MITAT 1.2, VSG 221, C-terminal domain"/>
    <property type="match status" value="1"/>
</dbReference>